<proteinExistence type="predicted"/>
<keyword evidence="5" id="KW-1185">Reference proteome</keyword>
<evidence type="ECO:0000313" key="5">
    <source>
        <dbReference type="Proteomes" id="UP000002051"/>
    </source>
</evidence>
<dbReference type="PANTHER" id="PTHR32009">
    <property type="entry name" value="TMV RESISTANCE PROTEIN N-LIKE"/>
    <property type="match status" value="1"/>
</dbReference>
<feature type="domain" description="TIR" evidence="2">
    <location>
        <begin position="9"/>
        <end position="167"/>
    </location>
</feature>
<sequence length="324" mass="37902">MKKVDGCSYMYDVFLCFRGEDTYCTFTGNLYHGLSNKRIKTFFFPHQIQNDYNDNEQLQHSPILKAIRESRISIVVLSENFASSTRCLDELENIIRCRKMYGQLVWPIFYKVYPSEVRLLSDYPHSNRLQRWKQALSEVTVISGWIYETEYEYQFIQKIVELAVQSLPCYDVFLSFCGEDTRYSFTGFLYHALSNEGFKIFMDDEGLEGGNQISQTLLEAIEKSRLSIVVLSENFGYSTWCLDELDKIIKCMKTKNQLVWPIFYKIEQSDVSNQTKSYGKAMTAHEDRFGKQSENVPSTSCFNNSKLCWTCIMYLGYMQFLIGK</sequence>
<dbReference type="Pfam" id="PF01582">
    <property type="entry name" value="TIR"/>
    <property type="match status" value="2"/>
</dbReference>
<reference evidence="3 5" key="2">
    <citation type="journal article" date="2014" name="BMC Genomics">
        <title>An improved genome release (version Mt4.0) for the model legume Medicago truncatula.</title>
        <authorList>
            <person name="Tang H."/>
            <person name="Krishnakumar V."/>
            <person name="Bidwell S."/>
            <person name="Rosen B."/>
            <person name="Chan A."/>
            <person name="Zhou S."/>
            <person name="Gentzbittel L."/>
            <person name="Childs K.L."/>
            <person name="Yandell M."/>
            <person name="Gundlach H."/>
            <person name="Mayer K.F."/>
            <person name="Schwartz D.C."/>
            <person name="Town C.D."/>
        </authorList>
    </citation>
    <scope>GENOME REANNOTATION</scope>
    <source>
        <strain evidence="4 5">cv. Jemalong A17</strain>
    </source>
</reference>
<dbReference type="PANTHER" id="PTHR32009:SF145">
    <property type="entry name" value="NB-ARC DOMAIN PROTEIN"/>
    <property type="match status" value="1"/>
</dbReference>
<feature type="domain" description="TIR" evidence="2">
    <location>
        <begin position="168"/>
        <end position="324"/>
    </location>
</feature>
<dbReference type="Proteomes" id="UP000002051">
    <property type="component" value="Chromosome 5"/>
</dbReference>
<dbReference type="AlphaFoldDB" id="G7K8H7"/>
<dbReference type="PaxDb" id="3880-AET00478"/>
<dbReference type="Gene3D" id="3.40.50.10140">
    <property type="entry name" value="Toll/interleukin-1 receptor homology (TIR) domain"/>
    <property type="match status" value="2"/>
</dbReference>
<dbReference type="EMBL" id="CM001221">
    <property type="protein sequence ID" value="AET00478.1"/>
    <property type="molecule type" value="Genomic_DNA"/>
</dbReference>
<name>G7K8H7_MEDTR</name>
<accession>G7K8H7</accession>
<dbReference type="eggNOG" id="ENOG502SN2S">
    <property type="taxonomic scope" value="Eukaryota"/>
</dbReference>
<organism evidence="3 5">
    <name type="scientific">Medicago truncatula</name>
    <name type="common">Barrel medic</name>
    <name type="synonym">Medicago tribuloides</name>
    <dbReference type="NCBI Taxonomy" id="3880"/>
    <lineage>
        <taxon>Eukaryota</taxon>
        <taxon>Viridiplantae</taxon>
        <taxon>Streptophyta</taxon>
        <taxon>Embryophyta</taxon>
        <taxon>Tracheophyta</taxon>
        <taxon>Spermatophyta</taxon>
        <taxon>Magnoliopsida</taxon>
        <taxon>eudicotyledons</taxon>
        <taxon>Gunneridae</taxon>
        <taxon>Pentapetalae</taxon>
        <taxon>rosids</taxon>
        <taxon>fabids</taxon>
        <taxon>Fabales</taxon>
        <taxon>Fabaceae</taxon>
        <taxon>Papilionoideae</taxon>
        <taxon>50 kb inversion clade</taxon>
        <taxon>NPAAA clade</taxon>
        <taxon>Hologalegina</taxon>
        <taxon>IRL clade</taxon>
        <taxon>Trifolieae</taxon>
        <taxon>Medicago</taxon>
    </lineage>
</organism>
<dbReference type="EnsemblPlants" id="AET00478">
    <property type="protein sequence ID" value="AET00478"/>
    <property type="gene ID" value="MTR_5g092510"/>
</dbReference>
<dbReference type="SUPFAM" id="SSF52200">
    <property type="entry name" value="Toll/Interleukin receptor TIR domain"/>
    <property type="match status" value="2"/>
</dbReference>
<gene>
    <name evidence="3" type="ordered locus">MTR_5g092510</name>
</gene>
<evidence type="ECO:0000313" key="4">
    <source>
        <dbReference type="EnsemblPlants" id="AET00478"/>
    </source>
</evidence>
<keyword evidence="3" id="KW-0675">Receptor</keyword>
<dbReference type="InterPro" id="IPR035897">
    <property type="entry name" value="Toll_tir_struct_dom_sf"/>
</dbReference>
<reference evidence="3 5" key="1">
    <citation type="journal article" date="2011" name="Nature">
        <title>The Medicago genome provides insight into the evolution of rhizobial symbioses.</title>
        <authorList>
            <person name="Young N.D."/>
            <person name="Debelle F."/>
            <person name="Oldroyd G.E."/>
            <person name="Geurts R."/>
            <person name="Cannon S.B."/>
            <person name="Udvardi M.K."/>
            <person name="Benedito V.A."/>
            <person name="Mayer K.F."/>
            <person name="Gouzy J."/>
            <person name="Schoof H."/>
            <person name="Van de Peer Y."/>
            <person name="Proost S."/>
            <person name="Cook D.R."/>
            <person name="Meyers B.C."/>
            <person name="Spannagl M."/>
            <person name="Cheung F."/>
            <person name="De Mita S."/>
            <person name="Krishnakumar V."/>
            <person name="Gundlach H."/>
            <person name="Zhou S."/>
            <person name="Mudge J."/>
            <person name="Bharti A.K."/>
            <person name="Murray J.D."/>
            <person name="Naoumkina M.A."/>
            <person name="Rosen B."/>
            <person name="Silverstein K.A."/>
            <person name="Tang H."/>
            <person name="Rombauts S."/>
            <person name="Zhao P.X."/>
            <person name="Zhou P."/>
            <person name="Barbe V."/>
            <person name="Bardou P."/>
            <person name="Bechner M."/>
            <person name="Bellec A."/>
            <person name="Berger A."/>
            <person name="Berges H."/>
            <person name="Bidwell S."/>
            <person name="Bisseling T."/>
            <person name="Choisne N."/>
            <person name="Couloux A."/>
            <person name="Denny R."/>
            <person name="Deshpande S."/>
            <person name="Dai X."/>
            <person name="Doyle J.J."/>
            <person name="Dudez A.M."/>
            <person name="Farmer A.D."/>
            <person name="Fouteau S."/>
            <person name="Franken C."/>
            <person name="Gibelin C."/>
            <person name="Gish J."/>
            <person name="Goldstein S."/>
            <person name="Gonzalez A.J."/>
            <person name="Green P.J."/>
            <person name="Hallab A."/>
            <person name="Hartog M."/>
            <person name="Hua A."/>
            <person name="Humphray S.J."/>
            <person name="Jeong D.H."/>
            <person name="Jing Y."/>
            <person name="Jocker A."/>
            <person name="Kenton S.M."/>
            <person name="Kim D.J."/>
            <person name="Klee K."/>
            <person name="Lai H."/>
            <person name="Lang C."/>
            <person name="Lin S."/>
            <person name="Macmil S.L."/>
            <person name="Magdelenat G."/>
            <person name="Matthews L."/>
            <person name="McCorrison J."/>
            <person name="Monaghan E.L."/>
            <person name="Mun J.H."/>
            <person name="Najar F.Z."/>
            <person name="Nicholson C."/>
            <person name="Noirot C."/>
            <person name="O'Bleness M."/>
            <person name="Paule C.R."/>
            <person name="Poulain J."/>
            <person name="Prion F."/>
            <person name="Qin B."/>
            <person name="Qu C."/>
            <person name="Retzel E.F."/>
            <person name="Riddle C."/>
            <person name="Sallet E."/>
            <person name="Samain S."/>
            <person name="Samson N."/>
            <person name="Sanders I."/>
            <person name="Saurat O."/>
            <person name="Scarpelli C."/>
            <person name="Schiex T."/>
            <person name="Segurens B."/>
            <person name="Severin A.J."/>
            <person name="Sherrier D.J."/>
            <person name="Shi R."/>
            <person name="Sims S."/>
            <person name="Singer S.R."/>
            <person name="Sinharoy S."/>
            <person name="Sterck L."/>
            <person name="Viollet A."/>
            <person name="Wang B.B."/>
            <person name="Wang K."/>
            <person name="Wang M."/>
            <person name="Wang X."/>
            <person name="Warfsmann J."/>
            <person name="Weissenbach J."/>
            <person name="White D.D."/>
            <person name="White J.D."/>
            <person name="Wiley G.B."/>
            <person name="Wincker P."/>
            <person name="Xing Y."/>
            <person name="Yang L."/>
            <person name="Yao Z."/>
            <person name="Ying F."/>
            <person name="Zhai J."/>
            <person name="Zhou L."/>
            <person name="Zuber A."/>
            <person name="Denarie J."/>
            <person name="Dixon R.A."/>
            <person name="May G.D."/>
            <person name="Schwartz D.C."/>
            <person name="Rogers J."/>
            <person name="Quetier F."/>
            <person name="Town C.D."/>
            <person name="Roe B.A."/>
        </authorList>
    </citation>
    <scope>NUCLEOTIDE SEQUENCE [LARGE SCALE GENOMIC DNA]</scope>
    <source>
        <strain evidence="3">A17</strain>
        <strain evidence="4 5">cv. Jemalong A17</strain>
    </source>
</reference>
<dbReference type="HOGENOM" id="CLU_061680_0_0_1"/>
<dbReference type="GO" id="GO:0005634">
    <property type="term" value="C:nucleus"/>
    <property type="evidence" value="ECO:0000318"/>
    <property type="project" value="GO_Central"/>
</dbReference>
<dbReference type="OMA" id="IRGLHIV"/>
<evidence type="ECO:0000256" key="1">
    <source>
        <dbReference type="ARBA" id="ARBA00023027"/>
    </source>
</evidence>
<dbReference type="SMART" id="SM00255">
    <property type="entry name" value="TIR"/>
    <property type="match status" value="2"/>
</dbReference>
<dbReference type="InterPro" id="IPR000157">
    <property type="entry name" value="TIR_dom"/>
</dbReference>
<dbReference type="PROSITE" id="PS50104">
    <property type="entry name" value="TIR"/>
    <property type="match status" value="2"/>
</dbReference>
<keyword evidence="1" id="KW-0520">NAD</keyword>
<evidence type="ECO:0000313" key="3">
    <source>
        <dbReference type="EMBL" id="AET00478.1"/>
    </source>
</evidence>
<reference evidence="4" key="3">
    <citation type="submission" date="2015-04" db="UniProtKB">
        <authorList>
            <consortium name="EnsemblPlants"/>
        </authorList>
    </citation>
    <scope>IDENTIFICATION</scope>
    <source>
        <strain evidence="4">cv. Jemalong A17</strain>
    </source>
</reference>
<protein>
    <submittedName>
        <fullName evidence="3">Toll/interleukin-like receptor-protein</fullName>
    </submittedName>
</protein>
<evidence type="ECO:0000259" key="2">
    <source>
        <dbReference type="PROSITE" id="PS50104"/>
    </source>
</evidence>
<dbReference type="GO" id="GO:0007165">
    <property type="term" value="P:signal transduction"/>
    <property type="evidence" value="ECO:0000318"/>
    <property type="project" value="GO_Central"/>
</dbReference>